<dbReference type="Gene3D" id="3.40.50.1000">
    <property type="entry name" value="HAD superfamily/HAD-like"/>
    <property type="match status" value="1"/>
</dbReference>
<dbReference type="Proteomes" id="UP000025229">
    <property type="component" value="Chromosome"/>
</dbReference>
<dbReference type="Gene3D" id="3.30.1240.10">
    <property type="match status" value="1"/>
</dbReference>
<dbReference type="SUPFAM" id="SSF56784">
    <property type="entry name" value="HAD-like"/>
    <property type="match status" value="1"/>
</dbReference>
<evidence type="ECO:0000313" key="1">
    <source>
        <dbReference type="EMBL" id="AHY45822.1"/>
    </source>
</evidence>
<dbReference type="Pfam" id="PF08282">
    <property type="entry name" value="Hydrolase_3"/>
    <property type="match status" value="1"/>
</dbReference>
<dbReference type="GO" id="GO:0016791">
    <property type="term" value="F:phosphatase activity"/>
    <property type="evidence" value="ECO:0007669"/>
    <property type="project" value="UniProtKB-ARBA"/>
</dbReference>
<dbReference type="PANTHER" id="PTHR10000:SF8">
    <property type="entry name" value="HAD SUPERFAMILY HYDROLASE-LIKE, TYPE 3"/>
    <property type="match status" value="1"/>
</dbReference>
<dbReference type="RefSeq" id="WP_038680518.1">
    <property type="nucleotide sequence ID" value="NZ_CP007514.1"/>
</dbReference>
<dbReference type="GO" id="GO:0005829">
    <property type="term" value="C:cytosol"/>
    <property type="evidence" value="ECO:0007669"/>
    <property type="project" value="TreeGrafter"/>
</dbReference>
<dbReference type="eggNOG" id="COG0561">
    <property type="taxonomic scope" value="Bacteria"/>
</dbReference>
<dbReference type="OrthoDB" id="3180855at2"/>
<dbReference type="HOGENOM" id="CLU_044146_0_1_11"/>
<dbReference type="EC" id="3.1.3.-" evidence="2"/>
<dbReference type="GO" id="GO:0000287">
    <property type="term" value="F:magnesium ion binding"/>
    <property type="evidence" value="ECO:0007669"/>
    <property type="project" value="TreeGrafter"/>
</dbReference>
<dbReference type="InterPro" id="IPR000150">
    <property type="entry name" value="Cof"/>
</dbReference>
<gene>
    <name evidence="1" type="ORF">RradSPS_0539</name>
    <name evidence="2" type="ORF">SIL72_04250</name>
</gene>
<protein>
    <submittedName>
        <fullName evidence="1">Cof-subfamily: Cof-like hydrolase</fullName>
    </submittedName>
    <submittedName>
        <fullName evidence="2">HAD family hydrolase</fullName>
        <ecNumber evidence="2">3.1.3.-</ecNumber>
    </submittedName>
</protein>
<accession>A0A023X015</accession>
<dbReference type="NCBIfam" id="TIGR00099">
    <property type="entry name" value="Cof-subfamily"/>
    <property type="match status" value="1"/>
</dbReference>
<organism evidence="1 3">
    <name type="scientific">Rubrobacter radiotolerans</name>
    <name type="common">Arthrobacter radiotolerans</name>
    <dbReference type="NCBI Taxonomy" id="42256"/>
    <lineage>
        <taxon>Bacteria</taxon>
        <taxon>Bacillati</taxon>
        <taxon>Actinomycetota</taxon>
        <taxon>Rubrobacteria</taxon>
        <taxon>Rubrobacterales</taxon>
        <taxon>Rubrobacteraceae</taxon>
        <taxon>Rubrobacter</taxon>
    </lineage>
</organism>
<keyword evidence="1" id="KW-0378">Hydrolase</keyword>
<dbReference type="PANTHER" id="PTHR10000">
    <property type="entry name" value="PHOSPHOSERINE PHOSPHATASE"/>
    <property type="match status" value="1"/>
</dbReference>
<dbReference type="STRING" id="42256.RradSPS_0539"/>
<reference evidence="1 3" key="1">
    <citation type="submission" date="2014-03" db="EMBL/GenBank/DDBJ databases">
        <title>Complete genome sequence of the Radio-Resistant Rubrobacter radiotolerans RSPS-4.</title>
        <authorList>
            <person name="Egas C.C."/>
            <person name="Barroso C.C."/>
            <person name="Froufe H.J.C."/>
            <person name="Pacheco J.J."/>
            <person name="Albuquerque L.L."/>
            <person name="da Costa M.M.S."/>
        </authorList>
    </citation>
    <scope>NUCLEOTIDE SEQUENCE [LARGE SCALE GENOMIC DNA]</scope>
    <source>
        <strain evidence="1 3">RSPS-4</strain>
    </source>
</reference>
<dbReference type="InterPro" id="IPR036412">
    <property type="entry name" value="HAD-like_sf"/>
</dbReference>
<dbReference type="KEGG" id="rrd:RradSPS_0539"/>
<keyword evidence="3" id="KW-1185">Reference proteome</keyword>
<dbReference type="SFLD" id="SFLDS00003">
    <property type="entry name" value="Haloacid_Dehalogenase"/>
    <property type="match status" value="1"/>
</dbReference>
<sequence>MTDYFYGEELERAGTPERVAFPYRLAAFDLDGTLMRYDGEITADTLSALEALRSLGVRVVLATGRRYEGAREHALRLGFGEEEPLVCFGGAMIRTVSGRTHLRHTMPAHHAVEVLRWAEGNGIRSRVLGDGWLVSSGDPVETVRDAGPAGLVGRDEMQVVGSTSRWLRESGEDPIKVTLVSPPEEVERWLGPLQDAFSERLFITRSFPHFVEVGGLAGIKSRALAALCEAWGIGAHEVVAFGDGENDIDMLRFAGRGVAVGGITPAVREAADDVTHDVYGEGVARYVERLISGEV</sequence>
<name>A0A023X015_RUBRA</name>
<evidence type="ECO:0000313" key="3">
    <source>
        <dbReference type="Proteomes" id="UP000025229"/>
    </source>
</evidence>
<proteinExistence type="predicted"/>
<dbReference type="AlphaFoldDB" id="A0A023X015"/>
<dbReference type="InterPro" id="IPR023214">
    <property type="entry name" value="HAD_sf"/>
</dbReference>
<dbReference type="SFLD" id="SFLDG01140">
    <property type="entry name" value="C2.B:_Phosphomannomutase_and_P"/>
    <property type="match status" value="1"/>
</dbReference>
<reference evidence="2" key="2">
    <citation type="submission" date="2023-11" db="EMBL/GenBank/DDBJ databases">
        <title>MicrobeMod: A computational toolkit for identifying prokaryotic methylation and restriction-modification with nanopore sequencing.</title>
        <authorList>
            <person name="Crits-Christoph A."/>
            <person name="Kang S.C."/>
            <person name="Lee H."/>
            <person name="Ostrov N."/>
        </authorList>
    </citation>
    <scope>NUCLEOTIDE SEQUENCE</scope>
    <source>
        <strain evidence="2">ATCC 51242</strain>
    </source>
</reference>
<evidence type="ECO:0000313" key="2">
    <source>
        <dbReference type="EMBL" id="MDX5893236.1"/>
    </source>
</evidence>
<dbReference type="EMBL" id="JAWXXX010000001">
    <property type="protein sequence ID" value="MDX5893236.1"/>
    <property type="molecule type" value="Genomic_DNA"/>
</dbReference>
<dbReference type="Proteomes" id="UP001281130">
    <property type="component" value="Unassembled WGS sequence"/>
</dbReference>
<dbReference type="EMBL" id="CP007514">
    <property type="protein sequence ID" value="AHY45822.1"/>
    <property type="molecule type" value="Genomic_DNA"/>
</dbReference>